<feature type="transmembrane region" description="Helical" evidence="4">
    <location>
        <begin position="91"/>
        <end position="110"/>
    </location>
</feature>
<comment type="catalytic activity">
    <reaction evidence="4">
        <text>a quinone + NADH + 5 H(+)(in) = a quinol + NAD(+) + 4 H(+)(out)</text>
        <dbReference type="Rhea" id="RHEA:57888"/>
        <dbReference type="ChEBI" id="CHEBI:15378"/>
        <dbReference type="ChEBI" id="CHEBI:24646"/>
        <dbReference type="ChEBI" id="CHEBI:57540"/>
        <dbReference type="ChEBI" id="CHEBI:57945"/>
        <dbReference type="ChEBI" id="CHEBI:132124"/>
    </reaction>
</comment>
<dbReference type="RefSeq" id="WP_142893489.1">
    <property type="nucleotide sequence ID" value="NZ_ML660163.1"/>
</dbReference>
<dbReference type="OrthoDB" id="9795409at2"/>
<sequence length="212" mass="23309">MSFQVIVFYSFAAWLIFAALMVISSKHSVKAALFLVLAFASASGIWMLLEAEFLAVSLIVVYVGAVMVLLLFVVMMLDVDYAALRQGFVKKLPLALIIALGFFAILYSFITHGDFSGEAYASPAPKPEDYSNIKELGRVLYTDYVLAFEIAAVILLVAIIAAIALTFRGRRSRKAQVISKQLAANKKNRLKVLKMDAVKTAPKSESNEEAEE</sequence>
<organism evidence="5 6">
    <name type="scientific">Aliikangiella coralliicola</name>
    <dbReference type="NCBI Taxonomy" id="2592383"/>
    <lineage>
        <taxon>Bacteria</taxon>
        <taxon>Pseudomonadati</taxon>
        <taxon>Pseudomonadota</taxon>
        <taxon>Gammaproteobacteria</taxon>
        <taxon>Oceanospirillales</taxon>
        <taxon>Pleioneaceae</taxon>
        <taxon>Aliikangiella</taxon>
    </lineage>
</organism>
<dbReference type="Proteomes" id="UP000315439">
    <property type="component" value="Unassembled WGS sequence"/>
</dbReference>
<dbReference type="GO" id="GO:0048038">
    <property type="term" value="F:quinone binding"/>
    <property type="evidence" value="ECO:0007669"/>
    <property type="project" value="UniProtKB-UniRule"/>
</dbReference>
<reference evidence="5 6" key="1">
    <citation type="submission" date="2019-07" db="EMBL/GenBank/DDBJ databases">
        <title>Draft genome for Aliikangiella sp. M105.</title>
        <authorList>
            <person name="Wang G."/>
        </authorList>
    </citation>
    <scope>NUCLEOTIDE SEQUENCE [LARGE SCALE GENOMIC DNA]</scope>
    <source>
        <strain evidence="5 6">M105</strain>
    </source>
</reference>
<evidence type="ECO:0000313" key="5">
    <source>
        <dbReference type="EMBL" id="TQV87828.1"/>
    </source>
</evidence>
<comment type="caution">
    <text evidence="5">The sequence shown here is derived from an EMBL/GenBank/DDBJ whole genome shotgun (WGS) entry which is preliminary data.</text>
</comment>
<dbReference type="InterPro" id="IPR001457">
    <property type="entry name" value="NADH_UbQ/plastoQ_OxRdtase_su6"/>
</dbReference>
<evidence type="ECO:0000313" key="6">
    <source>
        <dbReference type="Proteomes" id="UP000315439"/>
    </source>
</evidence>
<keyword evidence="4" id="KW-1003">Cell membrane</keyword>
<comment type="similarity">
    <text evidence="1 4">Belongs to the complex I subunit 6 family.</text>
</comment>
<dbReference type="GO" id="GO:0008137">
    <property type="term" value="F:NADH dehydrogenase (ubiquinone) activity"/>
    <property type="evidence" value="ECO:0007669"/>
    <property type="project" value="UniProtKB-UniRule"/>
</dbReference>
<comment type="function">
    <text evidence="4">NDH-1 shuttles electrons from NADH, via FMN and iron-sulfur (Fe-S) centers, to quinones in the respiratory chain. Couples the redox reaction to proton translocation (for every two electrons transferred, four hydrogen ions are translocated across the cytoplasmic membrane), and thus conserves the redox energy in a proton gradient.</text>
</comment>
<dbReference type="EC" id="7.1.1.-" evidence="4"/>
<keyword evidence="4" id="KW-0874">Quinone</keyword>
<dbReference type="NCBIfam" id="NF005164">
    <property type="entry name" value="PRK06638.1-4"/>
    <property type="match status" value="1"/>
</dbReference>
<keyword evidence="4" id="KW-1133">Transmembrane helix</keyword>
<dbReference type="PANTHER" id="PTHR33269:SF17">
    <property type="entry name" value="NADH-UBIQUINONE OXIDOREDUCTASE CHAIN 6"/>
    <property type="match status" value="1"/>
</dbReference>
<keyword evidence="4" id="KW-0812">Transmembrane</keyword>
<keyword evidence="4" id="KW-0520">NAD</keyword>
<feature type="transmembrane region" description="Helical" evidence="4">
    <location>
        <begin position="31"/>
        <end position="49"/>
    </location>
</feature>
<evidence type="ECO:0000256" key="1">
    <source>
        <dbReference type="ARBA" id="ARBA00005698"/>
    </source>
</evidence>
<keyword evidence="4" id="KW-0472">Membrane</keyword>
<feature type="transmembrane region" description="Helical" evidence="4">
    <location>
        <begin position="6"/>
        <end position="24"/>
    </location>
</feature>
<evidence type="ECO:0000256" key="2">
    <source>
        <dbReference type="ARBA" id="ARBA00019907"/>
    </source>
</evidence>
<dbReference type="AlphaFoldDB" id="A0A545UEE1"/>
<feature type="transmembrane region" description="Helical" evidence="4">
    <location>
        <begin position="55"/>
        <end position="79"/>
    </location>
</feature>
<protein>
    <recommendedName>
        <fullName evidence="2 4">NADH-quinone oxidoreductase subunit J</fullName>
        <ecNumber evidence="4">7.1.1.-</ecNumber>
    </recommendedName>
</protein>
<proteinExistence type="inferred from homology"/>
<accession>A0A545UEE1</accession>
<keyword evidence="5" id="KW-0560">Oxidoreductase</keyword>
<keyword evidence="6" id="KW-1185">Reference proteome</keyword>
<dbReference type="EMBL" id="VIKS01000006">
    <property type="protein sequence ID" value="TQV87828.1"/>
    <property type="molecule type" value="Genomic_DNA"/>
</dbReference>
<comment type="subunit">
    <text evidence="3">Composed of 13 different subunits. Subunits NuoA, H, J, K, L, M, N constitute the membrane sector of the complex.</text>
</comment>
<dbReference type="GO" id="GO:0016491">
    <property type="term" value="F:oxidoreductase activity"/>
    <property type="evidence" value="ECO:0007669"/>
    <property type="project" value="UniProtKB-KW"/>
</dbReference>
<gene>
    <name evidence="5" type="ORF">FLL46_10625</name>
</gene>
<evidence type="ECO:0000256" key="3">
    <source>
        <dbReference type="ARBA" id="ARBA00025811"/>
    </source>
</evidence>
<dbReference type="Gene3D" id="1.20.120.1200">
    <property type="entry name" value="NADH-ubiquinone/plastoquinone oxidoreductase chain 6, subunit NuoJ"/>
    <property type="match status" value="1"/>
</dbReference>
<feature type="transmembrane region" description="Helical" evidence="4">
    <location>
        <begin position="144"/>
        <end position="167"/>
    </location>
</feature>
<name>A0A545UEE1_9GAMM</name>
<dbReference type="Pfam" id="PF00499">
    <property type="entry name" value="Oxidored_q3"/>
    <property type="match status" value="1"/>
</dbReference>
<evidence type="ECO:0000256" key="4">
    <source>
        <dbReference type="RuleBase" id="RU004429"/>
    </source>
</evidence>
<dbReference type="InterPro" id="IPR042106">
    <property type="entry name" value="Nuo/plastoQ_OxRdtase_6_NuoJ"/>
</dbReference>
<dbReference type="PANTHER" id="PTHR33269">
    <property type="entry name" value="NADH-UBIQUINONE OXIDOREDUCTASE CHAIN 6"/>
    <property type="match status" value="1"/>
</dbReference>
<comment type="subcellular location">
    <subcellularLocation>
        <location evidence="4">Cell membrane</location>
        <topology evidence="4">Multi-pass membrane protein</topology>
    </subcellularLocation>
</comment>
<dbReference type="GO" id="GO:0005886">
    <property type="term" value="C:plasma membrane"/>
    <property type="evidence" value="ECO:0007669"/>
    <property type="project" value="UniProtKB-SubCell"/>
</dbReference>